<dbReference type="Gene3D" id="1.10.1660.10">
    <property type="match status" value="1"/>
</dbReference>
<gene>
    <name evidence="1" type="ORF">AABB28_14780</name>
</gene>
<proteinExistence type="predicted"/>
<dbReference type="AlphaFoldDB" id="A0AAN0M0X3"/>
<name>A0AAN0M0X3_9RHOB</name>
<dbReference type="RefSeq" id="WP_342069506.1">
    <property type="nucleotide sequence ID" value="NZ_CP151762.1"/>
</dbReference>
<dbReference type="KEGG" id="yag:AABB28_14780"/>
<organism evidence="1 2">
    <name type="scientific">Yoonia algicola</name>
    <dbReference type="NCBI Taxonomy" id="3137368"/>
    <lineage>
        <taxon>Bacteria</taxon>
        <taxon>Pseudomonadati</taxon>
        <taxon>Pseudomonadota</taxon>
        <taxon>Alphaproteobacteria</taxon>
        <taxon>Rhodobacterales</taxon>
        <taxon>Paracoccaceae</taxon>
        <taxon>Yoonia</taxon>
    </lineage>
</organism>
<evidence type="ECO:0000313" key="2">
    <source>
        <dbReference type="Proteomes" id="UP001451782"/>
    </source>
</evidence>
<evidence type="ECO:0000313" key="1">
    <source>
        <dbReference type="EMBL" id="WZU63109.1"/>
    </source>
</evidence>
<reference evidence="1 2" key="1">
    <citation type="submission" date="2024-04" db="EMBL/GenBank/DDBJ databases">
        <title>Phylogenomic analyses of a clade within the roseobacter group suggest taxonomic reassignments of species of the genera Aestuariivita, Citreicella, Loktanella, Nautella, Pelagibaca, Ruegeria, Thalassobius, Thiobacimonas and Tropicibacter, and the proposal o.</title>
        <authorList>
            <person name="Jeon C.O."/>
        </authorList>
    </citation>
    <scope>NUCLEOTIDE SEQUENCE [LARGE SCALE GENOMIC DNA]</scope>
    <source>
        <strain evidence="1 2">G8-12</strain>
    </source>
</reference>
<dbReference type="Pfam" id="PF13591">
    <property type="entry name" value="MerR_2"/>
    <property type="match status" value="1"/>
</dbReference>
<sequence>MKKASPRGTRVEVVETLSLSELTIFCDTNADWVVKLVEHGVVTPVAESTPEWEFAPKHIARARKAARLMRDLGLNVAGVALVLDLIEERDRLARRLALMGGKGKLHVPLCHF</sequence>
<dbReference type="EMBL" id="CP151762">
    <property type="protein sequence ID" value="WZU63109.1"/>
    <property type="molecule type" value="Genomic_DNA"/>
</dbReference>
<protein>
    <submittedName>
        <fullName evidence="1">Chaperone modulator CbpM</fullName>
    </submittedName>
</protein>
<accession>A0AAN0M0X3</accession>
<dbReference type="Proteomes" id="UP001451782">
    <property type="component" value="Chromosome"/>
</dbReference>
<keyword evidence="2" id="KW-1185">Reference proteome</keyword>